<keyword evidence="10" id="KW-1185">Reference proteome</keyword>
<evidence type="ECO:0000313" key="9">
    <source>
        <dbReference type="EMBL" id="KAA8998808.1"/>
    </source>
</evidence>
<keyword evidence="6 8" id="KW-1133">Transmembrane helix</keyword>
<evidence type="ECO:0000256" key="2">
    <source>
        <dbReference type="ARBA" id="ARBA00022654"/>
    </source>
</evidence>
<evidence type="ECO:0000256" key="6">
    <source>
        <dbReference type="ARBA" id="ARBA00022989"/>
    </source>
</evidence>
<evidence type="ECO:0000256" key="1">
    <source>
        <dbReference type="ARBA" id="ARBA00022475"/>
    </source>
</evidence>
<keyword evidence="2" id="KW-0673">Quorum sensing</keyword>
<keyword evidence="7 8" id="KW-0472">Membrane</keyword>
<accession>A0A5J5FYH8</accession>
<dbReference type="GO" id="GO:0016020">
    <property type="term" value="C:membrane"/>
    <property type="evidence" value="ECO:0007669"/>
    <property type="project" value="InterPro"/>
</dbReference>
<dbReference type="Pfam" id="PF04647">
    <property type="entry name" value="AgrB"/>
    <property type="match status" value="1"/>
</dbReference>
<comment type="caution">
    <text evidence="9">The sequence shown here is derived from an EMBL/GenBank/DDBJ whole genome shotgun (WGS) entry which is preliminary data.</text>
</comment>
<keyword evidence="4 8" id="KW-0812">Transmembrane</keyword>
<dbReference type="RefSeq" id="WP_150459338.1">
    <property type="nucleotide sequence ID" value="NZ_VYKK01000026.1"/>
</dbReference>
<evidence type="ECO:0000256" key="8">
    <source>
        <dbReference type="SAM" id="Phobius"/>
    </source>
</evidence>
<sequence>MTLKATAARVSMTEKAAARLTALLSRGRELDRLEVLKMKLGIEMLLINLSKTTLIYAASAACHLLWQTLVLHTAYYAVRRSSFGLHANTSLGCTLSSAVLLLGLPYLAIRLPFGNFPVLLTSLICLWILARHAPADTSKFPLLGPNRRRKLRSQSLGACLAVTAAALLCPAPFKALLMLGAALQTLMIHPFTYQLLKRSVNNYEQYEAGSVSRN</sequence>
<dbReference type="InterPro" id="IPR006741">
    <property type="entry name" value="AgrB"/>
</dbReference>
<organism evidence="9 10">
    <name type="scientific">Paenibacillus spiritus</name>
    <dbReference type="NCBI Taxonomy" id="2496557"/>
    <lineage>
        <taxon>Bacteria</taxon>
        <taxon>Bacillati</taxon>
        <taxon>Bacillota</taxon>
        <taxon>Bacilli</taxon>
        <taxon>Bacillales</taxon>
        <taxon>Paenibacillaceae</taxon>
        <taxon>Paenibacillus</taxon>
    </lineage>
</organism>
<dbReference type="EMBL" id="VYKK01000026">
    <property type="protein sequence ID" value="KAA8998808.1"/>
    <property type="molecule type" value="Genomic_DNA"/>
</dbReference>
<feature type="transmembrane region" description="Helical" evidence="8">
    <location>
        <begin position="54"/>
        <end position="78"/>
    </location>
</feature>
<name>A0A5J5FYH8_9BACL</name>
<dbReference type="GO" id="GO:0008233">
    <property type="term" value="F:peptidase activity"/>
    <property type="evidence" value="ECO:0007669"/>
    <property type="project" value="UniProtKB-KW"/>
</dbReference>
<evidence type="ECO:0000256" key="5">
    <source>
        <dbReference type="ARBA" id="ARBA00022801"/>
    </source>
</evidence>
<keyword evidence="5" id="KW-0378">Hydrolase</keyword>
<reference evidence="9 10" key="1">
    <citation type="submission" date="2019-09" db="EMBL/GenBank/DDBJ databases">
        <title>Bacillus ochoae sp. nov., Paenibacillus whitsoniae sp. nov., Paenibacillus spiritus sp. nov. Isolated from the Mars Exploration Rover during spacecraft assembly.</title>
        <authorList>
            <person name="Seuylemezian A."/>
            <person name="Vaishampayan P."/>
        </authorList>
    </citation>
    <scope>NUCLEOTIDE SEQUENCE [LARGE SCALE GENOMIC DNA]</scope>
    <source>
        <strain evidence="9 10">MER_111</strain>
    </source>
</reference>
<feature type="transmembrane region" description="Helical" evidence="8">
    <location>
        <begin position="155"/>
        <end position="173"/>
    </location>
</feature>
<dbReference type="SMART" id="SM00793">
    <property type="entry name" value="AgrB"/>
    <property type="match status" value="1"/>
</dbReference>
<evidence type="ECO:0000256" key="3">
    <source>
        <dbReference type="ARBA" id="ARBA00022670"/>
    </source>
</evidence>
<evidence type="ECO:0000313" key="10">
    <source>
        <dbReference type="Proteomes" id="UP000367750"/>
    </source>
</evidence>
<protein>
    <submittedName>
        <fullName evidence="9">Accessory regulator AgrB</fullName>
    </submittedName>
</protein>
<evidence type="ECO:0000256" key="7">
    <source>
        <dbReference type="ARBA" id="ARBA00023136"/>
    </source>
</evidence>
<dbReference type="AlphaFoldDB" id="A0A5J5FYH8"/>
<keyword evidence="1" id="KW-1003">Cell membrane</keyword>
<keyword evidence="3" id="KW-0645">Protease</keyword>
<evidence type="ECO:0000256" key="4">
    <source>
        <dbReference type="ARBA" id="ARBA00022692"/>
    </source>
</evidence>
<gene>
    <name evidence="9" type="ORF">F4V43_16405</name>
</gene>
<proteinExistence type="predicted"/>
<dbReference type="GO" id="GO:0009372">
    <property type="term" value="P:quorum sensing"/>
    <property type="evidence" value="ECO:0007669"/>
    <property type="project" value="UniProtKB-KW"/>
</dbReference>
<dbReference type="GO" id="GO:0006508">
    <property type="term" value="P:proteolysis"/>
    <property type="evidence" value="ECO:0007669"/>
    <property type="project" value="UniProtKB-KW"/>
</dbReference>
<dbReference type="OrthoDB" id="2360675at2"/>
<feature type="transmembrane region" description="Helical" evidence="8">
    <location>
        <begin position="115"/>
        <end position="134"/>
    </location>
</feature>
<dbReference type="Proteomes" id="UP000367750">
    <property type="component" value="Unassembled WGS sequence"/>
</dbReference>